<dbReference type="Proteomes" id="UP000262210">
    <property type="component" value="Unassembled WGS sequence"/>
</dbReference>
<protein>
    <submittedName>
        <fullName evidence="1">Uncharacterized protein</fullName>
    </submittedName>
</protein>
<name>A0A9C7QWF4_9GAMM</name>
<dbReference type="AlphaFoldDB" id="A0A9C7QWF4"/>
<evidence type="ECO:0000313" key="1">
    <source>
        <dbReference type="EMBL" id="HCK01375.1"/>
    </source>
</evidence>
<proteinExistence type="predicted"/>
<gene>
    <name evidence="1" type="ORF">DHV72_15350</name>
</gene>
<dbReference type="EMBL" id="DPSM01000021">
    <property type="protein sequence ID" value="HCK01375.1"/>
    <property type="molecule type" value="Genomic_DNA"/>
</dbReference>
<comment type="caution">
    <text evidence="1">The sequence shown here is derived from an EMBL/GenBank/DDBJ whole genome shotgun (WGS) entry which is preliminary data.</text>
</comment>
<accession>A0A9C7QWF4</accession>
<organism evidence="1 2">
    <name type="scientific">Serratia grimesii</name>
    <dbReference type="NCBI Taxonomy" id="82995"/>
    <lineage>
        <taxon>Bacteria</taxon>
        <taxon>Pseudomonadati</taxon>
        <taxon>Pseudomonadota</taxon>
        <taxon>Gammaproteobacteria</taxon>
        <taxon>Enterobacterales</taxon>
        <taxon>Yersiniaceae</taxon>
        <taxon>Serratia</taxon>
    </lineage>
</organism>
<reference evidence="1 2" key="1">
    <citation type="journal article" date="2018" name="Nat. Biotechnol.">
        <title>A standardized bacterial taxonomy based on genome phylogeny substantially revises the tree of life.</title>
        <authorList>
            <person name="Parks D.H."/>
            <person name="Chuvochina M."/>
            <person name="Waite D.W."/>
            <person name="Rinke C."/>
            <person name="Skarshewski A."/>
            <person name="Chaumeil P.A."/>
            <person name="Hugenholtz P."/>
        </authorList>
    </citation>
    <scope>NUCLEOTIDE SEQUENCE [LARGE SCALE GENOMIC DNA]</scope>
    <source>
        <strain evidence="1">UBA11264</strain>
    </source>
</reference>
<sequence>MAGLLPVCALPGVSRWLKFAGDVVNPAVWAYYMAGSTSRRRIGNELHEERNEMHLVVHELPF</sequence>
<evidence type="ECO:0000313" key="2">
    <source>
        <dbReference type="Proteomes" id="UP000262210"/>
    </source>
</evidence>